<feature type="domain" description="C2H2-type" evidence="3">
    <location>
        <begin position="725"/>
        <end position="751"/>
    </location>
</feature>
<feature type="region of interest" description="Disordered" evidence="2">
    <location>
        <begin position="693"/>
        <end position="717"/>
    </location>
</feature>
<proteinExistence type="predicted"/>
<comment type="caution">
    <text evidence="4">The sequence shown here is derived from an EMBL/GenBank/DDBJ whole genome shotgun (WGS) entry which is preliminary data.</text>
</comment>
<name>A0ABN8NNB1_9CNID</name>
<feature type="compositionally biased region" description="Low complexity" evidence="2">
    <location>
        <begin position="212"/>
        <end position="223"/>
    </location>
</feature>
<dbReference type="PANTHER" id="PTHR33845:SF1">
    <property type="entry name" value="C2H2-TYPE DOMAIN-CONTAINING PROTEIN"/>
    <property type="match status" value="1"/>
</dbReference>
<dbReference type="PROSITE" id="PS00028">
    <property type="entry name" value="ZINC_FINGER_C2H2_1"/>
    <property type="match status" value="1"/>
</dbReference>
<dbReference type="Proteomes" id="UP001159405">
    <property type="component" value="Unassembled WGS sequence"/>
</dbReference>
<dbReference type="PANTHER" id="PTHR33845">
    <property type="entry name" value="C2H2-TYPE DOMAIN-CONTAINING PROTEIN"/>
    <property type="match status" value="1"/>
</dbReference>
<feature type="region of interest" description="Disordered" evidence="2">
    <location>
        <begin position="210"/>
        <end position="240"/>
    </location>
</feature>
<feature type="region of interest" description="Disordered" evidence="2">
    <location>
        <begin position="172"/>
        <end position="191"/>
    </location>
</feature>
<accession>A0ABN8NNB1</accession>
<evidence type="ECO:0000256" key="1">
    <source>
        <dbReference type="PROSITE-ProRule" id="PRU00042"/>
    </source>
</evidence>
<dbReference type="PROSITE" id="PS50157">
    <property type="entry name" value="ZINC_FINGER_C2H2_2"/>
    <property type="match status" value="1"/>
</dbReference>
<evidence type="ECO:0000313" key="5">
    <source>
        <dbReference type="Proteomes" id="UP001159405"/>
    </source>
</evidence>
<protein>
    <recommendedName>
        <fullName evidence="3">C2H2-type domain-containing protein</fullName>
    </recommendedName>
</protein>
<keyword evidence="5" id="KW-1185">Reference proteome</keyword>
<keyword evidence="1" id="KW-0479">Metal-binding</keyword>
<keyword evidence="1" id="KW-0862">Zinc</keyword>
<evidence type="ECO:0000259" key="3">
    <source>
        <dbReference type="PROSITE" id="PS50157"/>
    </source>
</evidence>
<keyword evidence="1" id="KW-0863">Zinc-finger</keyword>
<sequence length="922" mass="103036">MSQLSCSFAIFCGTECDFSSRWPGRQQLIPLNSCADGIKEHLRDVNVSQSCVVSEKKLILARVGLFEDDDGLNFTICPKHRAVLGVRFRPPKKCQHPLHGNRKGKGDRGVNLKTAKEIKRKWNTVVPVGAGICRNCRGAHSEFMKECEPPSVLATLTEGSQISATQEEEFVGHTPATSTEHVATESTEPEEEEFVLPRLRVRFQDEILSEQSDPNSDIFSSSSQGSLVEEETSREWQPTPQVEHQLQHLNSYILKSTDGRISPVRSQCRSDVVTMSSSTRRYYGKKAEQVVDSVLEAIAPGNSSWLLQQVIARNESGRTVSGAAEDDSLVSRLVTLYNEARSWNTQQQILSLFAGDYSKTELLQLVPGLTKFRIDEARKHAFQTKPGEPIEPPTITRTRLDPTKVCAASQKKSLAGLDSMQTDGVTAISSLEVVTSILQKNGFQDEEAKGILSRLKAGKRYVSTDYKLHIATETPCADHCSMYALSSNEAEYRGTCSHQHNINCDRFSDLRNAVLDIQVAVSELQLRIFHQSKHLSLFVTTRTYVHLFDESIQNWFAVASIIENTLETLKALKPNLNQVYLRSDNAGCYHCAYLLLSLPSIGDRTGGCYAAVCLVQPSVQTMSKHNMAGIQSLHNFSYENGGIRVWRAYNVGPGKFYSAAQFARFGTPQGPTKLVIIHPFGRPHVEVGTYRQQRAMPARSSSLPGSHQEPSESAQADQVGEKVMFHCQEEGCIKTFQSFASLQRHLDIGTHMVRLVKESTYDEIRRKWTEACHSLGGGYIRGDSATFDSSDQATPGEVLELGWALQKNRKPVAFSEKAKSYLVDVFWDGEETGKRANASFVASRMKSLRDENGQKMFTKTDWLTEQQIARYFSRLSALNKAGRLQRTHSSLMNEEEEADADDLVVEAEAVRTRQQIRRDLEL</sequence>
<reference evidence="4 5" key="1">
    <citation type="submission" date="2022-05" db="EMBL/GenBank/DDBJ databases">
        <authorList>
            <consortium name="Genoscope - CEA"/>
            <person name="William W."/>
        </authorList>
    </citation>
    <scope>NUCLEOTIDE SEQUENCE [LARGE SCALE GENOMIC DNA]</scope>
</reference>
<dbReference type="InterPro" id="IPR013087">
    <property type="entry name" value="Znf_C2H2_type"/>
</dbReference>
<gene>
    <name evidence="4" type="ORF">PLOB_00022196</name>
</gene>
<evidence type="ECO:0000313" key="4">
    <source>
        <dbReference type="EMBL" id="CAH3113568.1"/>
    </source>
</evidence>
<organism evidence="4 5">
    <name type="scientific">Porites lobata</name>
    <dbReference type="NCBI Taxonomy" id="104759"/>
    <lineage>
        <taxon>Eukaryota</taxon>
        <taxon>Metazoa</taxon>
        <taxon>Cnidaria</taxon>
        <taxon>Anthozoa</taxon>
        <taxon>Hexacorallia</taxon>
        <taxon>Scleractinia</taxon>
        <taxon>Fungiina</taxon>
        <taxon>Poritidae</taxon>
        <taxon>Porites</taxon>
    </lineage>
</organism>
<evidence type="ECO:0000256" key="2">
    <source>
        <dbReference type="SAM" id="MobiDB-lite"/>
    </source>
</evidence>
<dbReference type="EMBL" id="CALNXK010000026">
    <property type="protein sequence ID" value="CAH3113568.1"/>
    <property type="molecule type" value="Genomic_DNA"/>
</dbReference>